<keyword evidence="11 13" id="KW-0472">Membrane</keyword>
<dbReference type="Gene3D" id="1.10.287.130">
    <property type="match status" value="1"/>
</dbReference>
<keyword evidence="6 17" id="KW-0808">Transferase</keyword>
<feature type="domain" description="PAS" evidence="15">
    <location>
        <begin position="239"/>
        <end position="287"/>
    </location>
</feature>
<evidence type="ECO:0000256" key="5">
    <source>
        <dbReference type="ARBA" id="ARBA00022553"/>
    </source>
</evidence>
<evidence type="ECO:0000256" key="8">
    <source>
        <dbReference type="ARBA" id="ARBA00022777"/>
    </source>
</evidence>
<dbReference type="PANTHER" id="PTHR45453">
    <property type="entry name" value="PHOSPHATE REGULON SENSOR PROTEIN PHOR"/>
    <property type="match status" value="1"/>
</dbReference>
<dbReference type="AlphaFoldDB" id="A0A0W8FM92"/>
<dbReference type="PROSITE" id="PS50109">
    <property type="entry name" value="HIS_KIN"/>
    <property type="match status" value="1"/>
</dbReference>
<feature type="domain" description="Histidine kinase" evidence="14">
    <location>
        <begin position="362"/>
        <end position="580"/>
    </location>
</feature>
<evidence type="ECO:0000259" key="16">
    <source>
        <dbReference type="PROSITE" id="PS50885"/>
    </source>
</evidence>
<dbReference type="InterPro" id="IPR003594">
    <property type="entry name" value="HATPase_dom"/>
</dbReference>
<dbReference type="Gene3D" id="6.10.340.10">
    <property type="match status" value="1"/>
</dbReference>
<dbReference type="SMART" id="SM00388">
    <property type="entry name" value="HisKA"/>
    <property type="match status" value="1"/>
</dbReference>
<dbReference type="PANTHER" id="PTHR45453:SF1">
    <property type="entry name" value="PHOSPHATE REGULON SENSOR PROTEIN PHOR"/>
    <property type="match status" value="1"/>
</dbReference>
<reference evidence="17" key="1">
    <citation type="journal article" date="2015" name="Proc. Natl. Acad. Sci. U.S.A.">
        <title>Networks of energetic and metabolic interactions define dynamics in microbial communities.</title>
        <authorList>
            <person name="Embree M."/>
            <person name="Liu J.K."/>
            <person name="Al-Bassam M.M."/>
            <person name="Zengler K."/>
        </authorList>
    </citation>
    <scope>NUCLEOTIDE SEQUENCE</scope>
</reference>
<dbReference type="InterPro" id="IPR036097">
    <property type="entry name" value="HisK_dim/P_sf"/>
</dbReference>
<evidence type="ECO:0000256" key="2">
    <source>
        <dbReference type="ARBA" id="ARBA00004236"/>
    </source>
</evidence>
<sequence length="581" mass="65724">MKKNLFYKIFFSYLVIICTSFFILDLFLQDEVKDVLTSRIETELLSYAKIIDQTSPEKALEHLNQVATTSKSRITLIDARGKVFADSEKDVTLLENHLNRPEVQEARLKGSGKSVRFSASLGIDMLYVATAVKDEKGIKSYIRLARPLHDVQNVIDKVYQYILLTIFIVAVISLLIALFFSYRLYEPIKTMEQFTERLRRGDPVGSIILDTSDETKTLADNINYLVEELKDKIRIANEEKSKLMAAFTSMNEGVLIVNAQGVIEFVSPVLSNMLAVQYSDVSGKTLMEAFRSVDLHKAFLDYKEKRENVSREIIFGSVEPVILNVSISAVYGHPDEEKTMIVFHDVTRLKKLEQVRADFVVNVTHEIKTPLTAIIGYLETIKNGAINNIQETQRFIDIILKQAERLNRLVDDLLIISNIEMKETKLKLDFVSLNNYVTNVISLVEAKAKSKNITIHNHVSEKIAPVKADRDKLTQIFVNVLDNAVKFTPDEGDVFVEADEMDAYIVVSVNDTGIGVPSDEIQRLGERFYRVDKSRSRDLGGTGLGLSIVKHLMIAHGGKMEIESQLGRGTKVSLFFHKETE</sequence>
<dbReference type="Pfam" id="PF02518">
    <property type="entry name" value="HATPase_c"/>
    <property type="match status" value="1"/>
</dbReference>
<keyword evidence="9" id="KW-0067">ATP-binding</keyword>
<evidence type="ECO:0000256" key="6">
    <source>
        <dbReference type="ARBA" id="ARBA00022679"/>
    </source>
</evidence>
<keyword evidence="10" id="KW-0902">Two-component regulatory system</keyword>
<keyword evidence="8" id="KW-0418">Kinase</keyword>
<comment type="catalytic activity">
    <reaction evidence="1">
        <text>ATP + protein L-histidine = ADP + protein N-phospho-L-histidine.</text>
        <dbReference type="EC" id="2.7.13.3"/>
    </reaction>
</comment>
<feature type="coiled-coil region" evidence="12">
    <location>
        <begin position="219"/>
        <end position="246"/>
    </location>
</feature>
<dbReference type="SMART" id="SM00387">
    <property type="entry name" value="HATPase_c"/>
    <property type="match status" value="1"/>
</dbReference>
<dbReference type="PRINTS" id="PR00344">
    <property type="entry name" value="BCTRLSENSOR"/>
</dbReference>
<feature type="transmembrane region" description="Helical" evidence="13">
    <location>
        <begin position="161"/>
        <end position="185"/>
    </location>
</feature>
<keyword evidence="4" id="KW-1003">Cell membrane</keyword>
<comment type="caution">
    <text evidence="17">The sequence shown here is derived from an EMBL/GenBank/DDBJ whole genome shotgun (WGS) entry which is preliminary data.</text>
</comment>
<evidence type="ECO:0000256" key="1">
    <source>
        <dbReference type="ARBA" id="ARBA00000085"/>
    </source>
</evidence>
<name>A0A0W8FM92_9ZZZZ</name>
<dbReference type="FunFam" id="3.30.565.10:FF:000023">
    <property type="entry name" value="PAS domain-containing sensor histidine kinase"/>
    <property type="match status" value="1"/>
</dbReference>
<evidence type="ECO:0000256" key="10">
    <source>
        <dbReference type="ARBA" id="ARBA00023012"/>
    </source>
</evidence>
<gene>
    <name evidence="17" type="ORF">ASZ90_008186</name>
</gene>
<dbReference type="SMART" id="SM00091">
    <property type="entry name" value="PAS"/>
    <property type="match status" value="1"/>
</dbReference>
<dbReference type="InterPro" id="IPR003660">
    <property type="entry name" value="HAMP_dom"/>
</dbReference>
<dbReference type="EC" id="2.7.13.3" evidence="3"/>
<dbReference type="SUPFAM" id="SSF55785">
    <property type="entry name" value="PYP-like sensor domain (PAS domain)"/>
    <property type="match status" value="1"/>
</dbReference>
<dbReference type="InterPro" id="IPR036890">
    <property type="entry name" value="HATPase_C_sf"/>
</dbReference>
<evidence type="ECO:0000256" key="3">
    <source>
        <dbReference type="ARBA" id="ARBA00012438"/>
    </source>
</evidence>
<evidence type="ECO:0000256" key="12">
    <source>
        <dbReference type="SAM" id="Coils"/>
    </source>
</evidence>
<dbReference type="InterPro" id="IPR000014">
    <property type="entry name" value="PAS"/>
</dbReference>
<dbReference type="InterPro" id="IPR035965">
    <property type="entry name" value="PAS-like_dom_sf"/>
</dbReference>
<dbReference type="InterPro" id="IPR003661">
    <property type="entry name" value="HisK_dim/P_dom"/>
</dbReference>
<dbReference type="GO" id="GO:0005886">
    <property type="term" value="C:plasma membrane"/>
    <property type="evidence" value="ECO:0007669"/>
    <property type="project" value="UniProtKB-SubCell"/>
</dbReference>
<dbReference type="GO" id="GO:0004721">
    <property type="term" value="F:phosphoprotein phosphatase activity"/>
    <property type="evidence" value="ECO:0007669"/>
    <property type="project" value="TreeGrafter"/>
</dbReference>
<evidence type="ECO:0000256" key="4">
    <source>
        <dbReference type="ARBA" id="ARBA00022475"/>
    </source>
</evidence>
<dbReference type="FunFam" id="1.10.287.130:FF:000001">
    <property type="entry name" value="Two-component sensor histidine kinase"/>
    <property type="match status" value="1"/>
</dbReference>
<keyword evidence="13" id="KW-1133">Transmembrane helix</keyword>
<comment type="subcellular location">
    <subcellularLocation>
        <location evidence="2">Cell membrane</location>
    </subcellularLocation>
</comment>
<keyword evidence="5" id="KW-0597">Phosphoprotein</keyword>
<dbReference type="InterPro" id="IPR050351">
    <property type="entry name" value="BphY/WalK/GraS-like"/>
</dbReference>
<keyword evidence="12" id="KW-0175">Coiled coil</keyword>
<feature type="domain" description="HAMP" evidence="16">
    <location>
        <begin position="182"/>
        <end position="234"/>
    </location>
</feature>
<evidence type="ECO:0000256" key="11">
    <source>
        <dbReference type="ARBA" id="ARBA00023136"/>
    </source>
</evidence>
<dbReference type="Gene3D" id="3.30.450.20">
    <property type="entry name" value="PAS domain"/>
    <property type="match status" value="2"/>
</dbReference>
<dbReference type="Gene3D" id="3.30.565.10">
    <property type="entry name" value="Histidine kinase-like ATPase, C-terminal domain"/>
    <property type="match status" value="1"/>
</dbReference>
<dbReference type="SUPFAM" id="SSF47384">
    <property type="entry name" value="Homodimeric domain of signal transducing histidine kinase"/>
    <property type="match status" value="1"/>
</dbReference>
<dbReference type="GO" id="GO:0000155">
    <property type="term" value="F:phosphorelay sensor kinase activity"/>
    <property type="evidence" value="ECO:0007669"/>
    <property type="project" value="InterPro"/>
</dbReference>
<dbReference type="PROSITE" id="PS50885">
    <property type="entry name" value="HAMP"/>
    <property type="match status" value="1"/>
</dbReference>
<evidence type="ECO:0000313" key="17">
    <source>
        <dbReference type="EMBL" id="KUG22040.1"/>
    </source>
</evidence>
<evidence type="ECO:0000256" key="13">
    <source>
        <dbReference type="SAM" id="Phobius"/>
    </source>
</evidence>
<accession>A0A0W8FM92</accession>
<organism evidence="17">
    <name type="scientific">hydrocarbon metagenome</name>
    <dbReference type="NCBI Taxonomy" id="938273"/>
    <lineage>
        <taxon>unclassified sequences</taxon>
        <taxon>metagenomes</taxon>
        <taxon>ecological metagenomes</taxon>
    </lineage>
</organism>
<proteinExistence type="predicted"/>
<dbReference type="SUPFAM" id="SSF55874">
    <property type="entry name" value="ATPase domain of HSP90 chaperone/DNA topoisomerase II/histidine kinase"/>
    <property type="match status" value="1"/>
</dbReference>
<protein>
    <recommendedName>
        <fullName evidence="3">histidine kinase</fullName>
        <ecNumber evidence="3">2.7.13.3</ecNumber>
    </recommendedName>
</protein>
<feature type="transmembrane region" description="Helical" evidence="13">
    <location>
        <begin position="6"/>
        <end position="28"/>
    </location>
</feature>
<dbReference type="GO" id="GO:0016036">
    <property type="term" value="P:cellular response to phosphate starvation"/>
    <property type="evidence" value="ECO:0007669"/>
    <property type="project" value="TreeGrafter"/>
</dbReference>
<dbReference type="InterPro" id="IPR004358">
    <property type="entry name" value="Sig_transdc_His_kin-like_C"/>
</dbReference>
<dbReference type="InterPro" id="IPR005467">
    <property type="entry name" value="His_kinase_dom"/>
</dbReference>
<dbReference type="PROSITE" id="PS50112">
    <property type="entry name" value="PAS"/>
    <property type="match status" value="1"/>
</dbReference>
<dbReference type="EMBL" id="LNQE01000994">
    <property type="protein sequence ID" value="KUG22040.1"/>
    <property type="molecule type" value="Genomic_DNA"/>
</dbReference>
<evidence type="ECO:0000259" key="14">
    <source>
        <dbReference type="PROSITE" id="PS50109"/>
    </source>
</evidence>
<evidence type="ECO:0000259" key="15">
    <source>
        <dbReference type="PROSITE" id="PS50112"/>
    </source>
</evidence>
<dbReference type="SUPFAM" id="SSF158472">
    <property type="entry name" value="HAMP domain-like"/>
    <property type="match status" value="1"/>
</dbReference>
<dbReference type="CDD" id="cd00082">
    <property type="entry name" value="HisKA"/>
    <property type="match status" value="1"/>
</dbReference>
<evidence type="ECO:0000256" key="9">
    <source>
        <dbReference type="ARBA" id="ARBA00022840"/>
    </source>
</evidence>
<dbReference type="GO" id="GO:0005524">
    <property type="term" value="F:ATP binding"/>
    <property type="evidence" value="ECO:0007669"/>
    <property type="project" value="UniProtKB-KW"/>
</dbReference>
<keyword evidence="13" id="KW-0812">Transmembrane</keyword>
<evidence type="ECO:0000256" key="7">
    <source>
        <dbReference type="ARBA" id="ARBA00022741"/>
    </source>
</evidence>
<dbReference type="Pfam" id="PF00512">
    <property type="entry name" value="HisKA"/>
    <property type="match status" value="1"/>
</dbReference>
<keyword evidence="7" id="KW-0547">Nucleotide-binding</keyword>